<evidence type="ECO:0000259" key="5">
    <source>
        <dbReference type="PROSITE" id="PS00498"/>
    </source>
</evidence>
<keyword evidence="3" id="KW-0732">Signal</keyword>
<dbReference type="PRINTS" id="PR00092">
    <property type="entry name" value="TYROSINASE"/>
</dbReference>
<keyword evidence="7" id="KW-1185">Reference proteome</keyword>
<gene>
    <name evidence="6" type="ORF">C8A00DRAFT_16786</name>
</gene>
<dbReference type="EMBL" id="MU856997">
    <property type="protein sequence ID" value="KAK4151853.1"/>
    <property type="molecule type" value="Genomic_DNA"/>
</dbReference>
<dbReference type="GO" id="GO:0016491">
    <property type="term" value="F:oxidoreductase activity"/>
    <property type="evidence" value="ECO:0007669"/>
    <property type="project" value="InterPro"/>
</dbReference>
<evidence type="ECO:0000256" key="1">
    <source>
        <dbReference type="ARBA" id="ARBA00022723"/>
    </source>
</evidence>
<dbReference type="PANTHER" id="PTHR11474">
    <property type="entry name" value="TYROSINASE FAMILY MEMBER"/>
    <property type="match status" value="1"/>
</dbReference>
<sequence length="323" mass="35445">MIFIQTVALIGASLHAALALPPSTLRRQACTSPKLRKEWSQATRAEQTSYIQAALCLATKPSRLGLSSTLYDDFARVHDILFSQIHSVPAFLPWHRYFVQVYEEALHDCGYTGNAMYWDWVADSQAPASAAVWDPVTGFGGNGNMTSTAWGTNCVLDGPFTGLRPVYWNNAASPHCLLRMFDPGNLEAGVPEMLGANYSPNVLASVNMETTFDGFRHNLENSPHGAVHQGVGGFGGDMGPQTSSPNDPMFFLHHAQVDRLWWLWQQQNPQERTFAYGGLREDGSSASLDDILPMAGFAPQSTVREYMDIGSASLCYTYAPRSG</sequence>
<dbReference type="InterPro" id="IPR002227">
    <property type="entry name" value="Tyrosinase_Cu-bd"/>
</dbReference>
<evidence type="ECO:0000313" key="7">
    <source>
        <dbReference type="Proteomes" id="UP001302745"/>
    </source>
</evidence>
<evidence type="ECO:0000313" key="6">
    <source>
        <dbReference type="EMBL" id="KAK4151853.1"/>
    </source>
</evidence>
<reference evidence="6" key="1">
    <citation type="journal article" date="2023" name="Mol. Phylogenet. Evol.">
        <title>Genome-scale phylogeny and comparative genomics of the fungal order Sordariales.</title>
        <authorList>
            <person name="Hensen N."/>
            <person name="Bonometti L."/>
            <person name="Westerberg I."/>
            <person name="Brannstrom I.O."/>
            <person name="Guillou S."/>
            <person name="Cros-Aarteil S."/>
            <person name="Calhoun S."/>
            <person name="Haridas S."/>
            <person name="Kuo A."/>
            <person name="Mondo S."/>
            <person name="Pangilinan J."/>
            <person name="Riley R."/>
            <person name="LaButti K."/>
            <person name="Andreopoulos B."/>
            <person name="Lipzen A."/>
            <person name="Chen C."/>
            <person name="Yan M."/>
            <person name="Daum C."/>
            <person name="Ng V."/>
            <person name="Clum A."/>
            <person name="Steindorff A."/>
            <person name="Ohm R.A."/>
            <person name="Martin F."/>
            <person name="Silar P."/>
            <person name="Natvig D.O."/>
            <person name="Lalanne C."/>
            <person name="Gautier V."/>
            <person name="Ament-Velasquez S.L."/>
            <person name="Kruys A."/>
            <person name="Hutchinson M.I."/>
            <person name="Powell A.J."/>
            <person name="Barry K."/>
            <person name="Miller A.N."/>
            <person name="Grigoriev I.V."/>
            <person name="Debuchy R."/>
            <person name="Gladieux P."/>
            <person name="Hiltunen Thoren M."/>
            <person name="Johannesson H."/>
        </authorList>
    </citation>
    <scope>NUCLEOTIDE SEQUENCE</scope>
    <source>
        <strain evidence="6">CBS 538.74</strain>
    </source>
</reference>
<dbReference type="InterPro" id="IPR008922">
    <property type="entry name" value="Di-copper_centre_dom_sf"/>
</dbReference>
<dbReference type="SUPFAM" id="SSF48056">
    <property type="entry name" value="Di-copper centre-containing domain"/>
    <property type="match status" value="1"/>
</dbReference>
<dbReference type="Pfam" id="PF00264">
    <property type="entry name" value="Tyrosinase"/>
    <property type="match status" value="1"/>
</dbReference>
<dbReference type="PROSITE" id="PS00498">
    <property type="entry name" value="TYROSINASE_2"/>
    <property type="match status" value="1"/>
</dbReference>
<protein>
    <recommendedName>
        <fullName evidence="4 5">Tyrosinase copper-binding domain-containing protein</fullName>
    </recommendedName>
</protein>
<dbReference type="GO" id="GO:0046872">
    <property type="term" value="F:metal ion binding"/>
    <property type="evidence" value="ECO:0007669"/>
    <property type="project" value="UniProtKB-KW"/>
</dbReference>
<dbReference type="Gene3D" id="1.10.1280.10">
    <property type="entry name" value="Di-copper center containing domain from catechol oxidase"/>
    <property type="match status" value="1"/>
</dbReference>
<reference evidence="6" key="2">
    <citation type="submission" date="2023-05" db="EMBL/GenBank/DDBJ databases">
        <authorList>
            <consortium name="Lawrence Berkeley National Laboratory"/>
            <person name="Steindorff A."/>
            <person name="Hensen N."/>
            <person name="Bonometti L."/>
            <person name="Westerberg I."/>
            <person name="Brannstrom I.O."/>
            <person name="Guillou S."/>
            <person name="Cros-Aarteil S."/>
            <person name="Calhoun S."/>
            <person name="Haridas S."/>
            <person name="Kuo A."/>
            <person name="Mondo S."/>
            <person name="Pangilinan J."/>
            <person name="Riley R."/>
            <person name="Labutti K."/>
            <person name="Andreopoulos B."/>
            <person name="Lipzen A."/>
            <person name="Chen C."/>
            <person name="Yanf M."/>
            <person name="Daum C."/>
            <person name="Ng V."/>
            <person name="Clum A."/>
            <person name="Ohm R."/>
            <person name="Martin F."/>
            <person name="Silar P."/>
            <person name="Natvig D."/>
            <person name="Lalanne C."/>
            <person name="Gautier V."/>
            <person name="Ament-Velasquez S.L."/>
            <person name="Kruys A."/>
            <person name="Hutchinson M.I."/>
            <person name="Powell A.J."/>
            <person name="Barry K."/>
            <person name="Miller A.N."/>
            <person name="Grigoriev I.V."/>
            <person name="Debuchy R."/>
            <person name="Gladieux P."/>
            <person name="Thoren M.H."/>
            <person name="Johannesson H."/>
        </authorList>
    </citation>
    <scope>NUCLEOTIDE SEQUENCE</scope>
    <source>
        <strain evidence="6">CBS 538.74</strain>
    </source>
</reference>
<accession>A0AAN6ZVJ4</accession>
<keyword evidence="2" id="KW-0186">Copper</keyword>
<feature type="domain" description="Tyrosinase copper-binding" evidence="4">
    <location>
        <begin position="86"/>
        <end position="103"/>
    </location>
</feature>
<proteinExistence type="predicted"/>
<evidence type="ECO:0000256" key="2">
    <source>
        <dbReference type="ARBA" id="ARBA00023008"/>
    </source>
</evidence>
<dbReference type="AlphaFoldDB" id="A0AAN6ZVJ4"/>
<dbReference type="PROSITE" id="PS00497">
    <property type="entry name" value="TYROSINASE_1"/>
    <property type="match status" value="1"/>
</dbReference>
<name>A0AAN6ZVJ4_9PEZI</name>
<organism evidence="6 7">
    <name type="scientific">Chaetomidium leptoderma</name>
    <dbReference type="NCBI Taxonomy" id="669021"/>
    <lineage>
        <taxon>Eukaryota</taxon>
        <taxon>Fungi</taxon>
        <taxon>Dikarya</taxon>
        <taxon>Ascomycota</taxon>
        <taxon>Pezizomycotina</taxon>
        <taxon>Sordariomycetes</taxon>
        <taxon>Sordariomycetidae</taxon>
        <taxon>Sordariales</taxon>
        <taxon>Chaetomiaceae</taxon>
        <taxon>Chaetomidium</taxon>
    </lineage>
</organism>
<evidence type="ECO:0000259" key="4">
    <source>
        <dbReference type="PROSITE" id="PS00497"/>
    </source>
</evidence>
<dbReference type="Proteomes" id="UP001302745">
    <property type="component" value="Unassembled WGS sequence"/>
</dbReference>
<comment type="caution">
    <text evidence="6">The sequence shown here is derived from an EMBL/GenBank/DDBJ whole genome shotgun (WGS) entry which is preliminary data.</text>
</comment>
<feature type="chain" id="PRO_5042992123" description="Tyrosinase copper-binding domain-containing protein" evidence="3">
    <location>
        <begin position="20"/>
        <end position="323"/>
    </location>
</feature>
<feature type="signal peptide" evidence="3">
    <location>
        <begin position="1"/>
        <end position="19"/>
    </location>
</feature>
<feature type="domain" description="Tyrosinase copper-binding" evidence="5">
    <location>
        <begin position="247"/>
        <end position="258"/>
    </location>
</feature>
<dbReference type="InterPro" id="IPR050316">
    <property type="entry name" value="Tyrosinase/Hemocyanin"/>
</dbReference>
<keyword evidence="1" id="KW-0479">Metal-binding</keyword>
<evidence type="ECO:0000256" key="3">
    <source>
        <dbReference type="SAM" id="SignalP"/>
    </source>
</evidence>
<dbReference type="PANTHER" id="PTHR11474:SF126">
    <property type="entry name" value="TYROSINASE-LIKE PROTEIN TYR-1-RELATED"/>
    <property type="match status" value="1"/>
</dbReference>